<dbReference type="EMBL" id="JACASI010000011">
    <property type="protein sequence ID" value="MCQ3828292.1"/>
    <property type="molecule type" value="Genomic_DNA"/>
</dbReference>
<evidence type="ECO:0000256" key="2">
    <source>
        <dbReference type="SAM" id="SignalP"/>
    </source>
</evidence>
<sequence>MKRDQSRRGTHFAKGFSTALRWLGLATGLMVSGLTSAAADDRVLFRLTGSNTVGADLAPALVKDYLQSRGATAIRQRSEGEKHWIHADLNGAPVVVPIIALGSSTGFKALDSDTADIGMASRRIKSKELTLLSRFGDFTSPEAEHVIGLDALVITVHKDNPINRLTLAQLAQIYRGEIRNWSQLGGADLAIRPLHRDIESGTRATFDGEVFGGSRPAQPFVYEVSGNHETRELVERDPAAIGYLPFADSEGMHKVAIKSGDLAAVVPDRGIIATEDFPLTRRLYLYRNPGRYNPQVDAFLHFVESPAGQQIVENVGFINLTPVALQMPPYANAPDGYRTLMENGSRLSISFRFADGSADLDNRALRDLHRLQAFMAQEENRDLSLTLVGFSDRKSNQNISDLISRFRALKVQGALLRDHKMGDSQIMAVGAFAPLTADSEQGPVKNSRVEVWIN</sequence>
<organism evidence="5 6">
    <name type="scientific">Microbulbifer elongatus</name>
    <dbReference type="NCBI Taxonomy" id="86173"/>
    <lineage>
        <taxon>Bacteria</taxon>
        <taxon>Pseudomonadati</taxon>
        <taxon>Pseudomonadota</taxon>
        <taxon>Gammaproteobacteria</taxon>
        <taxon>Cellvibrionales</taxon>
        <taxon>Microbulbiferaceae</taxon>
        <taxon>Microbulbifer</taxon>
    </lineage>
</organism>
<feature type="domain" description="PBP" evidence="4">
    <location>
        <begin position="90"/>
        <end position="305"/>
    </location>
</feature>
<dbReference type="InterPro" id="IPR036737">
    <property type="entry name" value="OmpA-like_sf"/>
</dbReference>
<dbReference type="PANTHER" id="PTHR30570:SF1">
    <property type="entry name" value="PHOSPHATE-BINDING PROTEIN PSTS"/>
    <property type="match status" value="1"/>
</dbReference>
<dbReference type="SUPFAM" id="SSF53850">
    <property type="entry name" value="Periplasmic binding protein-like II"/>
    <property type="match status" value="1"/>
</dbReference>
<evidence type="ECO:0000259" key="3">
    <source>
        <dbReference type="Pfam" id="PF00691"/>
    </source>
</evidence>
<evidence type="ECO:0000313" key="6">
    <source>
        <dbReference type="Proteomes" id="UP001205566"/>
    </source>
</evidence>
<feature type="signal peptide" evidence="2">
    <location>
        <begin position="1"/>
        <end position="37"/>
    </location>
</feature>
<keyword evidence="6" id="KW-1185">Reference proteome</keyword>
<dbReference type="SUPFAM" id="SSF103088">
    <property type="entry name" value="OmpA-like"/>
    <property type="match status" value="1"/>
</dbReference>
<evidence type="ECO:0000256" key="1">
    <source>
        <dbReference type="ARBA" id="ARBA00022729"/>
    </source>
</evidence>
<dbReference type="InterPro" id="IPR006665">
    <property type="entry name" value="OmpA-like"/>
</dbReference>
<dbReference type="InterPro" id="IPR050811">
    <property type="entry name" value="Phosphate_ABC_transporter"/>
</dbReference>
<gene>
    <name evidence="5" type="ORF">HXX02_02425</name>
</gene>
<comment type="caution">
    <text evidence="5">The sequence shown here is derived from an EMBL/GenBank/DDBJ whole genome shotgun (WGS) entry which is preliminary data.</text>
</comment>
<feature type="domain" description="OmpA-like" evidence="3">
    <location>
        <begin position="352"/>
        <end position="447"/>
    </location>
</feature>
<evidence type="ECO:0000259" key="4">
    <source>
        <dbReference type="Pfam" id="PF12849"/>
    </source>
</evidence>
<dbReference type="Gene3D" id="3.30.1330.60">
    <property type="entry name" value="OmpA-like domain"/>
    <property type="match status" value="1"/>
</dbReference>
<dbReference type="RefSeq" id="WP_255873143.1">
    <property type="nucleotide sequence ID" value="NZ_JACASI010000011.1"/>
</dbReference>
<accession>A0ABT1NWV2</accession>
<feature type="chain" id="PRO_5047411012" evidence="2">
    <location>
        <begin position="38"/>
        <end position="454"/>
    </location>
</feature>
<dbReference type="InterPro" id="IPR024370">
    <property type="entry name" value="PBP_domain"/>
</dbReference>
<dbReference type="Pfam" id="PF12849">
    <property type="entry name" value="PBP_like_2"/>
    <property type="match status" value="1"/>
</dbReference>
<evidence type="ECO:0000313" key="5">
    <source>
        <dbReference type="EMBL" id="MCQ3828292.1"/>
    </source>
</evidence>
<reference evidence="5" key="1">
    <citation type="thesis" date="2020" institute="Technische Universitat Dresden" country="Dresden, Germany">
        <title>The Agarolytic System of Microbulbifer elongatus PORT2, Isolated from Batu Karas, Pangandaran West Java Indonesia.</title>
        <authorList>
            <person name="Anggraeni S.R."/>
        </authorList>
    </citation>
    <scope>NUCLEOTIDE SEQUENCE</scope>
    <source>
        <strain evidence="5">PORT2</strain>
    </source>
</reference>
<dbReference type="PANTHER" id="PTHR30570">
    <property type="entry name" value="PERIPLASMIC PHOSPHATE BINDING COMPONENT OF PHOSPHATE ABC TRANSPORTER"/>
    <property type="match status" value="1"/>
</dbReference>
<protein>
    <submittedName>
        <fullName evidence="5">Substrate-binding domain-containing protein</fullName>
    </submittedName>
</protein>
<proteinExistence type="predicted"/>
<dbReference type="Proteomes" id="UP001205566">
    <property type="component" value="Unassembled WGS sequence"/>
</dbReference>
<name>A0ABT1NWV2_9GAMM</name>
<dbReference type="Pfam" id="PF00691">
    <property type="entry name" value="OmpA"/>
    <property type="match status" value="1"/>
</dbReference>
<dbReference type="CDD" id="cd13653">
    <property type="entry name" value="PBP2_phosphate_like_1"/>
    <property type="match status" value="1"/>
</dbReference>
<dbReference type="Gene3D" id="3.40.190.10">
    <property type="entry name" value="Periplasmic binding protein-like II"/>
    <property type="match status" value="2"/>
</dbReference>
<keyword evidence="1 2" id="KW-0732">Signal</keyword>